<sequence length="138" mass="15175">MHRFDSVDGTETDRTKSAPCDVGSSETATSHEFNDRGSERSQRLFKAVSYSGEVSQAGERLEVEISLETLRTTAAEVKAIRVIFSDPICFSNFASRSEDQTRSKQPTGFPAQRIVPANERSGGENAEGRTPPEPSNEY</sequence>
<evidence type="ECO:0000256" key="1">
    <source>
        <dbReference type="SAM" id="MobiDB-lite"/>
    </source>
</evidence>
<reference evidence="2" key="1">
    <citation type="submission" date="2021-10" db="EMBL/GenBank/DDBJ databases">
        <title>Melipona bicolor Genome sequencing and assembly.</title>
        <authorList>
            <person name="Araujo N.S."/>
            <person name="Arias M.C."/>
        </authorList>
    </citation>
    <scope>NUCLEOTIDE SEQUENCE</scope>
    <source>
        <strain evidence="2">USP_2M_L1-L4_2017</strain>
        <tissue evidence="2">Whole body</tissue>
    </source>
</reference>
<evidence type="ECO:0000313" key="2">
    <source>
        <dbReference type="EMBL" id="KAK1130055.1"/>
    </source>
</evidence>
<dbReference type="AlphaFoldDB" id="A0AA40G3W7"/>
<evidence type="ECO:0000313" key="3">
    <source>
        <dbReference type="Proteomes" id="UP001177670"/>
    </source>
</evidence>
<dbReference type="Proteomes" id="UP001177670">
    <property type="component" value="Unassembled WGS sequence"/>
</dbReference>
<dbReference type="EMBL" id="JAHYIQ010000008">
    <property type="protein sequence ID" value="KAK1130055.1"/>
    <property type="molecule type" value="Genomic_DNA"/>
</dbReference>
<protein>
    <submittedName>
        <fullName evidence="2">Uncharacterized protein</fullName>
    </submittedName>
</protein>
<proteinExistence type="predicted"/>
<name>A0AA40G3W7_9HYME</name>
<feature type="compositionally biased region" description="Basic and acidic residues" evidence="1">
    <location>
        <begin position="1"/>
        <end position="16"/>
    </location>
</feature>
<feature type="region of interest" description="Disordered" evidence="1">
    <location>
        <begin position="95"/>
        <end position="138"/>
    </location>
</feature>
<gene>
    <name evidence="2" type="ORF">K0M31_019739</name>
</gene>
<feature type="region of interest" description="Disordered" evidence="1">
    <location>
        <begin position="1"/>
        <end position="41"/>
    </location>
</feature>
<organism evidence="2 3">
    <name type="scientific">Melipona bicolor</name>
    <dbReference type="NCBI Taxonomy" id="60889"/>
    <lineage>
        <taxon>Eukaryota</taxon>
        <taxon>Metazoa</taxon>
        <taxon>Ecdysozoa</taxon>
        <taxon>Arthropoda</taxon>
        <taxon>Hexapoda</taxon>
        <taxon>Insecta</taxon>
        <taxon>Pterygota</taxon>
        <taxon>Neoptera</taxon>
        <taxon>Endopterygota</taxon>
        <taxon>Hymenoptera</taxon>
        <taxon>Apocrita</taxon>
        <taxon>Aculeata</taxon>
        <taxon>Apoidea</taxon>
        <taxon>Anthophila</taxon>
        <taxon>Apidae</taxon>
        <taxon>Melipona</taxon>
    </lineage>
</organism>
<keyword evidence="3" id="KW-1185">Reference proteome</keyword>
<accession>A0AA40G3W7</accession>
<comment type="caution">
    <text evidence="2">The sequence shown here is derived from an EMBL/GenBank/DDBJ whole genome shotgun (WGS) entry which is preliminary data.</text>
</comment>
<feature type="compositionally biased region" description="Basic and acidic residues" evidence="1">
    <location>
        <begin position="32"/>
        <end position="41"/>
    </location>
</feature>